<dbReference type="NCBIfam" id="TIGR03885">
    <property type="entry name" value="flavin_revert"/>
    <property type="match status" value="1"/>
</dbReference>
<dbReference type="SUPFAM" id="SSF51679">
    <property type="entry name" value="Bacterial luciferase-like"/>
    <property type="match status" value="1"/>
</dbReference>
<organism evidence="3 4">
    <name type="scientific">Flavilitoribacter nigricans (strain ATCC 23147 / DSM 23189 / NBRC 102662 / NCIMB 1420 / SS-2)</name>
    <name type="common">Lewinella nigricans</name>
    <dbReference type="NCBI Taxonomy" id="1122177"/>
    <lineage>
        <taxon>Bacteria</taxon>
        <taxon>Pseudomonadati</taxon>
        <taxon>Bacteroidota</taxon>
        <taxon>Saprospiria</taxon>
        <taxon>Saprospirales</taxon>
        <taxon>Lewinellaceae</taxon>
        <taxon>Flavilitoribacter</taxon>
    </lineage>
</organism>
<dbReference type="InterPro" id="IPR011251">
    <property type="entry name" value="Luciferase-like_dom"/>
</dbReference>
<dbReference type="CDD" id="cd01097">
    <property type="entry name" value="Tetrahydromethanopterin_reductase"/>
    <property type="match status" value="1"/>
</dbReference>
<name>A0A2D0NDT6_FLAN2</name>
<dbReference type="Proteomes" id="UP000223913">
    <property type="component" value="Unassembled WGS sequence"/>
</dbReference>
<dbReference type="InterPro" id="IPR050564">
    <property type="entry name" value="F420-G6PD/mer"/>
</dbReference>
<evidence type="ECO:0000256" key="1">
    <source>
        <dbReference type="ARBA" id="ARBA00023002"/>
    </source>
</evidence>
<comment type="caution">
    <text evidence="3">The sequence shown here is derived from an EMBL/GenBank/DDBJ whole genome shotgun (WGS) entry which is preliminary data.</text>
</comment>
<dbReference type="PANTHER" id="PTHR43244">
    <property type="match status" value="1"/>
</dbReference>
<accession>A0A2D0NDT6</accession>
<dbReference type="EMBL" id="PDUD01000017">
    <property type="protein sequence ID" value="PHN06645.1"/>
    <property type="molecule type" value="Genomic_DNA"/>
</dbReference>
<keyword evidence="1" id="KW-0560">Oxidoreductase</keyword>
<dbReference type="InterPro" id="IPR023907">
    <property type="entry name" value="Non-F420_Flavin_OxRdtase"/>
</dbReference>
<evidence type="ECO:0000313" key="4">
    <source>
        <dbReference type="Proteomes" id="UP000223913"/>
    </source>
</evidence>
<dbReference type="InterPro" id="IPR019945">
    <property type="entry name" value="F420_G6P_DH-rel"/>
</dbReference>
<dbReference type="RefSeq" id="WP_099149901.1">
    <property type="nucleotide sequence ID" value="NZ_PDUD01000017.1"/>
</dbReference>
<evidence type="ECO:0000259" key="2">
    <source>
        <dbReference type="Pfam" id="PF00296"/>
    </source>
</evidence>
<proteinExistence type="predicted"/>
<feature type="domain" description="Luciferase-like" evidence="2">
    <location>
        <begin position="7"/>
        <end position="293"/>
    </location>
</feature>
<reference evidence="3 4" key="1">
    <citation type="submission" date="2017-10" db="EMBL/GenBank/DDBJ databases">
        <title>The draft genome sequence of Lewinella nigricans NBRC 102662.</title>
        <authorList>
            <person name="Wang K."/>
        </authorList>
    </citation>
    <scope>NUCLEOTIDE SEQUENCE [LARGE SCALE GENOMIC DNA]</scope>
    <source>
        <strain evidence="3 4">NBRC 102662</strain>
    </source>
</reference>
<sequence>MTAFGYQISHEQFPPSKLLEFAKKAEAAGFDELASSDHLFPWSSDQGHSGFAWSWMAAALEATSLSCGVVNAPVERYHPVIIAQACATLSEMYPERFWPTFGSGEFLNEHITGNHWPEKAARNEQLAEAVSIIKRCWKGERFTHRSKYFTAEEVQVYSLPEKLPPAIGAAITPETAESIGAWADGMYTVWRPHNELKEVIAAFRRGGGEGKPIFLKCDLACAPTHEQAVEEAHKQWRTNVGTSAVHGELRTPEQFEAASQFIGPEEVAQSLRISQDPEQHAEWIRQDMELGVEKIVFHNVTTSQEYFLDFYSKEVFPRVR</sequence>
<keyword evidence="4" id="KW-1185">Reference proteome</keyword>
<evidence type="ECO:0000313" key="3">
    <source>
        <dbReference type="EMBL" id="PHN06645.1"/>
    </source>
</evidence>
<gene>
    <name evidence="3" type="ORF">CRP01_10130</name>
</gene>
<dbReference type="NCBIfam" id="TIGR03557">
    <property type="entry name" value="F420_G6P_family"/>
    <property type="match status" value="1"/>
</dbReference>
<dbReference type="PANTHER" id="PTHR43244:SF1">
    <property type="entry name" value="5,10-METHYLENETETRAHYDROMETHANOPTERIN REDUCTASE"/>
    <property type="match status" value="1"/>
</dbReference>
<protein>
    <submittedName>
        <fullName evidence="3">LLM class F420-dependent oxidoreductase</fullName>
    </submittedName>
</protein>
<dbReference type="Gene3D" id="3.20.20.30">
    <property type="entry name" value="Luciferase-like domain"/>
    <property type="match status" value="1"/>
</dbReference>
<dbReference type="Pfam" id="PF00296">
    <property type="entry name" value="Bac_luciferase"/>
    <property type="match status" value="1"/>
</dbReference>
<dbReference type="InterPro" id="IPR036661">
    <property type="entry name" value="Luciferase-like_sf"/>
</dbReference>
<dbReference type="OrthoDB" id="180193at2"/>
<dbReference type="GO" id="GO:0016705">
    <property type="term" value="F:oxidoreductase activity, acting on paired donors, with incorporation or reduction of molecular oxygen"/>
    <property type="evidence" value="ECO:0007669"/>
    <property type="project" value="InterPro"/>
</dbReference>
<dbReference type="AlphaFoldDB" id="A0A2D0NDT6"/>